<dbReference type="Proteomes" id="UP000662904">
    <property type="component" value="Chromosome"/>
</dbReference>
<dbReference type="KEGG" id="kme:H0A61_02427"/>
<dbReference type="EMBL" id="CP059066">
    <property type="protein sequence ID" value="QSQ10035.1"/>
    <property type="molecule type" value="Genomic_DNA"/>
</dbReference>
<proteinExistence type="predicted"/>
<keyword evidence="2" id="KW-1185">Reference proteome</keyword>
<reference evidence="1" key="1">
    <citation type="submission" date="2020-07" db="EMBL/GenBank/DDBJ databases">
        <title>Koleobacter methoxysyntrophicus gen. nov., sp. nov., a novel anaerobic bacterium isolated from deep subsurface oil field and proposal of Koleobacterales ord. nov. in the phylum Firmicutes.</title>
        <authorList>
            <person name="Sakamoto S."/>
            <person name="Tamaki H."/>
        </authorList>
    </citation>
    <scope>NUCLEOTIDE SEQUENCE</scope>
    <source>
        <strain evidence="1">NRmbB1</strain>
    </source>
</reference>
<name>A0A8A0RNR0_9FIRM</name>
<evidence type="ECO:0000313" key="1">
    <source>
        <dbReference type="EMBL" id="QSQ10035.1"/>
    </source>
</evidence>
<organism evidence="1 2">
    <name type="scientific">Koleobacter methoxysyntrophicus</name>
    <dbReference type="NCBI Taxonomy" id="2751313"/>
    <lineage>
        <taxon>Bacteria</taxon>
        <taxon>Bacillati</taxon>
        <taxon>Bacillota</taxon>
        <taxon>Clostridia</taxon>
        <taxon>Koleobacterales</taxon>
        <taxon>Koleobacteraceae</taxon>
        <taxon>Koleobacter</taxon>
    </lineage>
</organism>
<dbReference type="NCBIfam" id="NF045650">
    <property type="entry name" value="CD1247_Nterm"/>
    <property type="match status" value="1"/>
</dbReference>
<evidence type="ECO:0000313" key="2">
    <source>
        <dbReference type="Proteomes" id="UP000662904"/>
    </source>
</evidence>
<dbReference type="RefSeq" id="WP_206707359.1">
    <property type="nucleotide sequence ID" value="NZ_CP059066.1"/>
</dbReference>
<protein>
    <submittedName>
        <fullName evidence="1">Uncharacterized protein</fullName>
    </submittedName>
</protein>
<accession>A0A8A0RNR0</accession>
<dbReference type="AlphaFoldDB" id="A0A8A0RNR0"/>
<gene>
    <name evidence="1" type="ORF">H0A61_02427</name>
</gene>
<sequence length="127" mass="14744">MENLKEKVSYLKGLTEGLELEESKETKLLKKIISVLQDFADAIDELEASQVELEEYVEAIDEDLGNLERDYYDLDDYEEEPDYLEVTCPHCNEVVFIDESIDDEVLCPNCRERIEINDNDNSGKENE</sequence>
<dbReference type="InterPro" id="IPR054688">
    <property type="entry name" value="CD1247_N"/>
</dbReference>